<dbReference type="Proteomes" id="UP000436088">
    <property type="component" value="Unassembled WGS sequence"/>
</dbReference>
<dbReference type="Gene3D" id="3.40.50.2000">
    <property type="entry name" value="Glycogen Phosphorylase B"/>
    <property type="match status" value="1"/>
</dbReference>
<organism evidence="2 3">
    <name type="scientific">Hibiscus syriacus</name>
    <name type="common">Rose of Sharon</name>
    <dbReference type="NCBI Taxonomy" id="106335"/>
    <lineage>
        <taxon>Eukaryota</taxon>
        <taxon>Viridiplantae</taxon>
        <taxon>Streptophyta</taxon>
        <taxon>Embryophyta</taxon>
        <taxon>Tracheophyta</taxon>
        <taxon>Spermatophyta</taxon>
        <taxon>Magnoliopsida</taxon>
        <taxon>eudicotyledons</taxon>
        <taxon>Gunneridae</taxon>
        <taxon>Pentapetalae</taxon>
        <taxon>rosids</taxon>
        <taxon>malvids</taxon>
        <taxon>Malvales</taxon>
        <taxon>Malvaceae</taxon>
        <taxon>Malvoideae</taxon>
        <taxon>Hibiscus</taxon>
    </lineage>
</organism>
<dbReference type="AlphaFoldDB" id="A0A6A3B3B6"/>
<dbReference type="GO" id="GO:0006488">
    <property type="term" value="P:dolichol-linked oligosaccharide biosynthetic process"/>
    <property type="evidence" value="ECO:0007669"/>
    <property type="project" value="TreeGrafter"/>
</dbReference>
<sequence length="127" mass="13913">MGRGSYLPTESTGDDGSLAVDYFKFSSSIADHLRSASLVISHAEKRTFEGFGLGKPLIVVVNEDLMDNHQNELAEELAERKHLVCARPPTLHQTIASMDLQTLVPYSPGDATPVAKLINRFLGFPED</sequence>
<gene>
    <name evidence="2" type="ORF">F3Y22_tig00110287pilonHSYRG00025</name>
</gene>
<feature type="domain" description="Glycosyl transferase family 28 C-terminal" evidence="1">
    <location>
        <begin position="2"/>
        <end position="118"/>
    </location>
</feature>
<comment type="caution">
    <text evidence="2">The sequence shown here is derived from an EMBL/GenBank/DDBJ whole genome shotgun (WGS) entry which is preliminary data.</text>
</comment>
<dbReference type="PANTHER" id="PTHR47043">
    <property type="entry name" value="UDP-N-ACETYLGLUCOSAMINE TRANSFERASE SUBUNIT ALG13"/>
    <property type="match status" value="1"/>
</dbReference>
<dbReference type="GO" id="GO:0043541">
    <property type="term" value="C:UDP-N-acetylglucosamine transferase complex"/>
    <property type="evidence" value="ECO:0007669"/>
    <property type="project" value="TreeGrafter"/>
</dbReference>
<dbReference type="PANTHER" id="PTHR47043:SF1">
    <property type="entry name" value="UDP-N-ACETYLGLUCOSAMINE TRANSFERASE SUBUNIT ALG13"/>
    <property type="match status" value="1"/>
</dbReference>
<proteinExistence type="predicted"/>
<dbReference type="EMBL" id="VEPZ02000911">
    <property type="protein sequence ID" value="KAE8711514.1"/>
    <property type="molecule type" value="Genomic_DNA"/>
</dbReference>
<evidence type="ECO:0000313" key="2">
    <source>
        <dbReference type="EMBL" id="KAE8711514.1"/>
    </source>
</evidence>
<name>A0A6A3B3B6_HIBSY</name>
<keyword evidence="3" id="KW-1185">Reference proteome</keyword>
<evidence type="ECO:0000313" key="3">
    <source>
        <dbReference type="Proteomes" id="UP000436088"/>
    </source>
</evidence>
<dbReference type="GO" id="GO:0016758">
    <property type="term" value="F:hexosyltransferase activity"/>
    <property type="evidence" value="ECO:0007669"/>
    <property type="project" value="InterPro"/>
</dbReference>
<reference evidence="2" key="1">
    <citation type="submission" date="2019-09" db="EMBL/GenBank/DDBJ databases">
        <title>Draft genome information of white flower Hibiscus syriacus.</title>
        <authorList>
            <person name="Kim Y.-M."/>
        </authorList>
    </citation>
    <scope>NUCLEOTIDE SEQUENCE [LARGE SCALE GENOMIC DNA]</scope>
    <source>
        <strain evidence="2">YM2019G1</strain>
    </source>
</reference>
<dbReference type="InterPro" id="IPR052474">
    <property type="entry name" value="UDP-GlcNAc_transferase"/>
</dbReference>
<dbReference type="InterPro" id="IPR007235">
    <property type="entry name" value="Glyco_trans_28_C"/>
</dbReference>
<accession>A0A6A3B3B6</accession>
<protein>
    <submittedName>
        <fullName evidence="2">Glycosyltransferase family protein 28 isoform 2</fullName>
    </submittedName>
</protein>
<evidence type="ECO:0000259" key="1">
    <source>
        <dbReference type="Pfam" id="PF04101"/>
    </source>
</evidence>
<dbReference type="Pfam" id="PF04101">
    <property type="entry name" value="Glyco_tran_28_C"/>
    <property type="match status" value="1"/>
</dbReference>